<dbReference type="Proteomes" id="UP000438429">
    <property type="component" value="Unassembled WGS sequence"/>
</dbReference>
<dbReference type="EMBL" id="VEVO01000007">
    <property type="protein sequence ID" value="KAF0039673.1"/>
    <property type="molecule type" value="Genomic_DNA"/>
</dbReference>
<feature type="transmembrane region" description="Helical" evidence="1">
    <location>
        <begin position="41"/>
        <end position="64"/>
    </location>
</feature>
<keyword evidence="1" id="KW-0472">Membrane</keyword>
<organism evidence="2 3">
    <name type="scientific">Scophthalmus maximus</name>
    <name type="common">Turbot</name>
    <name type="synonym">Psetta maxima</name>
    <dbReference type="NCBI Taxonomy" id="52904"/>
    <lineage>
        <taxon>Eukaryota</taxon>
        <taxon>Metazoa</taxon>
        <taxon>Chordata</taxon>
        <taxon>Craniata</taxon>
        <taxon>Vertebrata</taxon>
        <taxon>Euteleostomi</taxon>
        <taxon>Actinopterygii</taxon>
        <taxon>Neopterygii</taxon>
        <taxon>Teleostei</taxon>
        <taxon>Neoteleostei</taxon>
        <taxon>Acanthomorphata</taxon>
        <taxon>Carangaria</taxon>
        <taxon>Pleuronectiformes</taxon>
        <taxon>Pleuronectoidei</taxon>
        <taxon>Scophthalmidae</taxon>
        <taxon>Scophthalmus</taxon>
    </lineage>
</organism>
<protein>
    <submittedName>
        <fullName evidence="2">Uncharacterized protein</fullName>
    </submittedName>
</protein>
<gene>
    <name evidence="2" type="ORF">F2P81_007908</name>
</gene>
<reference evidence="2 3" key="1">
    <citation type="submission" date="2019-06" db="EMBL/GenBank/DDBJ databases">
        <title>Draft genomes of female and male turbot (Scophthalmus maximus).</title>
        <authorList>
            <person name="Xu H."/>
            <person name="Xu X.-W."/>
            <person name="Shao C."/>
            <person name="Chen S."/>
        </authorList>
    </citation>
    <scope>NUCLEOTIDE SEQUENCE [LARGE SCALE GENOMIC DNA]</scope>
    <source>
        <strain evidence="2">Ysfricsl-2016a</strain>
        <tissue evidence="2">Blood</tissue>
    </source>
</reference>
<keyword evidence="1" id="KW-0812">Transmembrane</keyword>
<name>A0A6A4T0S3_SCOMX</name>
<evidence type="ECO:0000313" key="3">
    <source>
        <dbReference type="Proteomes" id="UP000438429"/>
    </source>
</evidence>
<keyword evidence="1" id="KW-1133">Transmembrane helix</keyword>
<comment type="caution">
    <text evidence="2">The sequence shown here is derived from an EMBL/GenBank/DDBJ whole genome shotgun (WGS) entry which is preliminary data.</text>
</comment>
<evidence type="ECO:0000313" key="2">
    <source>
        <dbReference type="EMBL" id="KAF0039673.1"/>
    </source>
</evidence>
<dbReference type="AlphaFoldDB" id="A0A6A4T0S3"/>
<sequence length="66" mass="7598">MRPERIGVLRMQHERDIDRNAHDDGKYQLGESYQGNYAERFAGHIASVIFSSTVSTIILFFIIIRG</sequence>
<evidence type="ECO:0000256" key="1">
    <source>
        <dbReference type="SAM" id="Phobius"/>
    </source>
</evidence>
<accession>A0A6A4T0S3</accession>
<proteinExistence type="predicted"/>